<protein>
    <submittedName>
        <fullName evidence="1">Uncharacterized protein</fullName>
    </submittedName>
</protein>
<proteinExistence type="predicted"/>
<dbReference type="AlphaFoldDB" id="A0A0D8XDY1"/>
<name>A0A0D8XDY1_DICVI</name>
<accession>A0A0D8XDY1</accession>
<dbReference type="Proteomes" id="UP000053766">
    <property type="component" value="Unassembled WGS sequence"/>
</dbReference>
<sequence>MQDGRKEKNIYMSKLFCSRSKCIDEWMKGGNDLGERKAGLYLITKLPNPSLFCNFVNNLTDHFDVLRFDEERGKKPIATKKQCITNIVRNFSLRELNNAHESRRALGEERVRKERPRMSQTKSVHLSEIIINNHSADLINSFNNMIEIVSFRSKTLTGQDTSHRMPPDYSSFLKRFENNGSISTSKSNSFALDCEIWMTAARAALRMITLKSQRIAHLAGVPYLLEKVAGGVTEVCPTA</sequence>
<keyword evidence="2" id="KW-1185">Reference proteome</keyword>
<organism evidence="1 2">
    <name type="scientific">Dictyocaulus viviparus</name>
    <name type="common">Bovine lungworm</name>
    <dbReference type="NCBI Taxonomy" id="29172"/>
    <lineage>
        <taxon>Eukaryota</taxon>
        <taxon>Metazoa</taxon>
        <taxon>Ecdysozoa</taxon>
        <taxon>Nematoda</taxon>
        <taxon>Chromadorea</taxon>
        <taxon>Rhabditida</taxon>
        <taxon>Rhabditina</taxon>
        <taxon>Rhabditomorpha</taxon>
        <taxon>Strongyloidea</taxon>
        <taxon>Metastrongylidae</taxon>
        <taxon>Dictyocaulus</taxon>
    </lineage>
</organism>
<reference evidence="1 2" key="1">
    <citation type="submission" date="2013-11" db="EMBL/GenBank/DDBJ databases">
        <title>Draft genome of the bovine lungworm Dictyocaulus viviparus.</title>
        <authorList>
            <person name="Mitreva M."/>
        </authorList>
    </citation>
    <scope>NUCLEOTIDE SEQUENCE [LARGE SCALE GENOMIC DNA]</scope>
    <source>
        <strain evidence="1 2">HannoverDv2000</strain>
    </source>
</reference>
<dbReference type="EMBL" id="KN716619">
    <property type="protein sequence ID" value="KJH42840.1"/>
    <property type="molecule type" value="Genomic_DNA"/>
</dbReference>
<reference evidence="2" key="2">
    <citation type="journal article" date="2016" name="Sci. Rep.">
        <title>Dictyocaulus viviparus genome, variome and transcriptome elucidate lungworm biology and support future intervention.</title>
        <authorList>
            <person name="McNulty S.N."/>
            <person name="Strube C."/>
            <person name="Rosa B.A."/>
            <person name="Martin J.C."/>
            <person name="Tyagi R."/>
            <person name="Choi Y.J."/>
            <person name="Wang Q."/>
            <person name="Hallsworth Pepin K."/>
            <person name="Zhang X."/>
            <person name="Ozersky P."/>
            <person name="Wilson R.K."/>
            <person name="Sternberg P.W."/>
            <person name="Gasser R.B."/>
            <person name="Mitreva M."/>
        </authorList>
    </citation>
    <scope>NUCLEOTIDE SEQUENCE [LARGE SCALE GENOMIC DNA]</scope>
    <source>
        <strain evidence="2">HannoverDv2000</strain>
    </source>
</reference>
<gene>
    <name evidence="1" type="ORF">DICVIV_11171</name>
</gene>
<evidence type="ECO:0000313" key="2">
    <source>
        <dbReference type="Proteomes" id="UP000053766"/>
    </source>
</evidence>
<evidence type="ECO:0000313" key="1">
    <source>
        <dbReference type="EMBL" id="KJH42840.1"/>
    </source>
</evidence>